<dbReference type="PANTHER" id="PTHR43355:SF2">
    <property type="entry name" value="FLAVIN REDUCTASE (NADPH)"/>
    <property type="match status" value="1"/>
</dbReference>
<gene>
    <name evidence="2" type="ORF">BG04_2848</name>
</gene>
<dbReference type="RefSeq" id="WP_034654524.1">
    <property type="nucleotide sequence ID" value="NZ_BCVB01000014.1"/>
</dbReference>
<proteinExistence type="predicted"/>
<dbReference type="Pfam" id="PF13460">
    <property type="entry name" value="NAD_binding_10"/>
    <property type="match status" value="1"/>
</dbReference>
<reference evidence="2 3" key="1">
    <citation type="journal article" date="2015" name="Genome Announc.">
        <title>Complete genome sequences for 35 biothreat assay-relevant bacillus species.</title>
        <authorList>
            <person name="Johnson S.L."/>
            <person name="Daligault H.E."/>
            <person name="Davenport K.W."/>
            <person name="Jaissle J."/>
            <person name="Frey K.G."/>
            <person name="Ladner J.T."/>
            <person name="Broomall S.M."/>
            <person name="Bishop-Lilly K.A."/>
            <person name="Bruce D.C."/>
            <person name="Gibbons H.S."/>
            <person name="Coyne S.R."/>
            <person name="Lo C.C."/>
            <person name="Meincke L."/>
            <person name="Munk A.C."/>
            <person name="Koroleva G.I."/>
            <person name="Rosenzweig C.N."/>
            <person name="Palacios G.F."/>
            <person name="Redden C.L."/>
            <person name="Minogue T.D."/>
            <person name="Chain P.S."/>
        </authorList>
    </citation>
    <scope>NUCLEOTIDE SEQUENCE [LARGE SCALE GENOMIC DNA]</scope>
    <source>
        <strain evidence="3">ATCC 14581 / DSM 32 / JCM 2506 / NBRC 15308 / NCIMB 9376 / NCTC 10342 / NRRL B-14308 / VKM B-512</strain>
    </source>
</reference>
<dbReference type="InterPro" id="IPR036291">
    <property type="entry name" value="NAD(P)-bd_dom_sf"/>
</dbReference>
<dbReference type="AlphaFoldDB" id="A0A0B6AR46"/>
<protein>
    <submittedName>
        <fullName evidence="2">Dihydrodipicolinate reductase, family protein</fullName>
    </submittedName>
</protein>
<dbReference type="HOGENOM" id="CLU_025711_4_5_9"/>
<evidence type="ECO:0000313" key="2">
    <source>
        <dbReference type="EMBL" id="AJI22309.1"/>
    </source>
</evidence>
<feature type="domain" description="NAD(P)-binding" evidence="1">
    <location>
        <begin position="7"/>
        <end position="188"/>
    </location>
</feature>
<dbReference type="GeneID" id="93640913"/>
<evidence type="ECO:0000313" key="3">
    <source>
        <dbReference type="Proteomes" id="UP000031829"/>
    </source>
</evidence>
<dbReference type="KEGG" id="bmeg:BG04_2848"/>
<dbReference type="Proteomes" id="UP000031829">
    <property type="component" value="Chromosome"/>
</dbReference>
<name>A0A0B6AR46_PRIM2</name>
<dbReference type="InterPro" id="IPR051606">
    <property type="entry name" value="Polyketide_Oxido-like"/>
</dbReference>
<dbReference type="Gene3D" id="3.40.50.720">
    <property type="entry name" value="NAD(P)-binding Rossmann-like Domain"/>
    <property type="match status" value="1"/>
</dbReference>
<dbReference type="PANTHER" id="PTHR43355">
    <property type="entry name" value="FLAVIN REDUCTASE (NADPH)"/>
    <property type="match status" value="1"/>
</dbReference>
<organism evidence="2 3">
    <name type="scientific">Priestia megaterium (strain ATCC 14581 / DSM 32 / CCUG 1817 / JCM 2506 / NBRC 15308 / NCIMB 9376 / NCTC 10342 / NRRL B-14308 / VKM B-512 / Ford 19)</name>
    <name type="common">Bacillus megaterium</name>
    <dbReference type="NCBI Taxonomy" id="1348623"/>
    <lineage>
        <taxon>Bacteria</taxon>
        <taxon>Bacillati</taxon>
        <taxon>Bacillota</taxon>
        <taxon>Bacilli</taxon>
        <taxon>Bacillales</taxon>
        <taxon>Bacillaceae</taxon>
        <taxon>Priestia</taxon>
    </lineage>
</organism>
<sequence>MKILLLGSTGRVGQSLLKMMLKDENDVTVLVRDRNKLQVSHPNLHILQGDVLHQENINFALKHQDIVVSALNTDGAETISKSMPLIINSMKYYGVHRILTIGTAGILQSRTEPEKYRFQSNESKRKTTRAAEDHLKGYLHLKESDLNWTVICPTYLPEGEITGTYRMEKEILPADAVKISTGDTAHFTYHEIWAQKFPKCRVGIAY</sequence>
<dbReference type="EMBL" id="CP009920">
    <property type="protein sequence ID" value="AJI22309.1"/>
    <property type="molecule type" value="Genomic_DNA"/>
</dbReference>
<dbReference type="InterPro" id="IPR016040">
    <property type="entry name" value="NAD(P)-bd_dom"/>
</dbReference>
<dbReference type="GO" id="GO:0016646">
    <property type="term" value="F:oxidoreductase activity, acting on the CH-NH group of donors, NAD or NADP as acceptor"/>
    <property type="evidence" value="ECO:0007669"/>
    <property type="project" value="TreeGrafter"/>
</dbReference>
<evidence type="ECO:0000259" key="1">
    <source>
        <dbReference type="Pfam" id="PF13460"/>
    </source>
</evidence>
<accession>A0A0B6AR46</accession>
<dbReference type="SUPFAM" id="SSF51735">
    <property type="entry name" value="NAD(P)-binding Rossmann-fold domains"/>
    <property type="match status" value="1"/>
</dbReference>